<reference evidence="3 4" key="1">
    <citation type="submission" date="2020-08" db="EMBL/GenBank/DDBJ databases">
        <title>Bridging the membrane lipid divide: bacteria of the FCB group superphylum have the potential to synthesize archaeal ether lipids.</title>
        <authorList>
            <person name="Villanueva L."/>
            <person name="Von Meijenfeldt F.A.B."/>
            <person name="Westbye A.B."/>
            <person name="Yadav S."/>
            <person name="Hopmans E.C."/>
            <person name="Dutilh B.E."/>
            <person name="Sinninghe Damste J.S."/>
        </authorList>
    </citation>
    <scope>NUCLEOTIDE SEQUENCE [LARGE SCALE GENOMIC DNA]</scope>
    <source>
        <strain evidence="3">NIOZ-UU47</strain>
    </source>
</reference>
<evidence type="ECO:0000313" key="3">
    <source>
        <dbReference type="EMBL" id="MBC8316479.1"/>
    </source>
</evidence>
<comment type="caution">
    <text evidence="3">The sequence shown here is derived from an EMBL/GenBank/DDBJ whole genome shotgun (WGS) entry which is preliminary data.</text>
</comment>
<dbReference type="EMBL" id="JACNJZ010000036">
    <property type="protein sequence ID" value="MBC8316479.1"/>
    <property type="molecule type" value="Genomic_DNA"/>
</dbReference>
<dbReference type="Proteomes" id="UP000614424">
    <property type="component" value="Unassembled WGS sequence"/>
</dbReference>
<accession>A0A8J6NCT9</accession>
<name>A0A8J6NCT9_9BACT</name>
<dbReference type="CDD" id="cd00077">
    <property type="entry name" value="HDc"/>
    <property type="match status" value="1"/>
</dbReference>
<organism evidence="3 4">
    <name type="scientific">Candidatus Desulfobia pelagia</name>
    <dbReference type="NCBI Taxonomy" id="2841692"/>
    <lineage>
        <taxon>Bacteria</taxon>
        <taxon>Pseudomonadati</taxon>
        <taxon>Thermodesulfobacteriota</taxon>
        <taxon>Desulfobulbia</taxon>
        <taxon>Desulfobulbales</taxon>
        <taxon>Desulfobulbaceae</taxon>
        <taxon>Candidatus Desulfobia</taxon>
    </lineage>
</organism>
<feature type="coiled-coil region" evidence="1">
    <location>
        <begin position="176"/>
        <end position="214"/>
    </location>
</feature>
<dbReference type="Pfam" id="PF13487">
    <property type="entry name" value="HD_5"/>
    <property type="match status" value="1"/>
</dbReference>
<dbReference type="AlphaFoldDB" id="A0A8J6NCT9"/>
<dbReference type="InterPro" id="IPR037522">
    <property type="entry name" value="HD_GYP_dom"/>
</dbReference>
<dbReference type="Gene3D" id="1.10.3210.10">
    <property type="entry name" value="Hypothetical protein af1432"/>
    <property type="match status" value="1"/>
</dbReference>
<evidence type="ECO:0000256" key="1">
    <source>
        <dbReference type="SAM" id="Coils"/>
    </source>
</evidence>
<sequence>MTNTHNYDWAIDRDYCGQILRGRYSTALKKRVASYISLFRNINSTVNPTIPYISAWKDSVDRSIWYEFVGTRLLMLLQCQSCEAAELFRDSIHKRCSFEFSDDNSIIKEILLKENLNGIRGKLRDQVKNTGNVEAVYKVELRDNSSVWLKDQATLETFPDDGVCLSIGALTDVTREMELEEQRQQEEDKLRLSHAELEKQLEKQNKKLWQTQLDIVYRLAQAAELRDNNTGLHLTKMSYFCNILAKTAGLNSTKSTLLFHATPMHDVGKIGISETILQKPGKLSSNEFEIMKTHSFIGAKLLSGNDSPLLKMARTIALTHHERWDGTGYPNGLSREKIPLSGRIAAICDVFDALVSQRPYKNAWPLDTAFAEIKKGRGTHFDPHLVDLFLDNKAQFKNIHSRFSM</sequence>
<keyword evidence="1" id="KW-0175">Coiled coil</keyword>
<dbReference type="InterPro" id="IPR052020">
    <property type="entry name" value="Cyclic_di-GMP/3'3'-cGAMP_PDE"/>
</dbReference>
<protein>
    <submittedName>
        <fullName evidence="3">HD domain-containing protein</fullName>
    </submittedName>
</protein>
<dbReference type="PROSITE" id="PS51832">
    <property type="entry name" value="HD_GYP"/>
    <property type="match status" value="1"/>
</dbReference>
<feature type="domain" description="HD-GYP" evidence="2">
    <location>
        <begin position="208"/>
        <end position="405"/>
    </location>
</feature>
<dbReference type="InterPro" id="IPR003607">
    <property type="entry name" value="HD/PDEase_dom"/>
</dbReference>
<evidence type="ECO:0000313" key="4">
    <source>
        <dbReference type="Proteomes" id="UP000614424"/>
    </source>
</evidence>
<dbReference type="SUPFAM" id="SSF109604">
    <property type="entry name" value="HD-domain/PDEase-like"/>
    <property type="match status" value="1"/>
</dbReference>
<dbReference type="PANTHER" id="PTHR45228:SF5">
    <property type="entry name" value="CYCLIC DI-GMP PHOSPHODIESTERASE VC_1348-RELATED"/>
    <property type="match status" value="1"/>
</dbReference>
<dbReference type="PANTHER" id="PTHR45228">
    <property type="entry name" value="CYCLIC DI-GMP PHOSPHODIESTERASE TM_0186-RELATED"/>
    <property type="match status" value="1"/>
</dbReference>
<evidence type="ECO:0000259" key="2">
    <source>
        <dbReference type="PROSITE" id="PS51832"/>
    </source>
</evidence>
<proteinExistence type="predicted"/>
<gene>
    <name evidence="3" type="ORF">H8E41_01140</name>
</gene>